<dbReference type="Gene3D" id="2.40.400.10">
    <property type="entry name" value="Acetoacetate decarboxylase-like"/>
    <property type="match status" value="1"/>
</dbReference>
<comment type="caution">
    <text evidence="7">The sequence shown here is derived from an EMBL/GenBank/DDBJ whole genome shotgun (WGS) entry which is preliminary data.</text>
</comment>
<gene>
    <name evidence="7" type="ORF">N0V93_001103</name>
</gene>
<organism evidence="7 8">
    <name type="scientific">Gnomoniopsis smithogilvyi</name>
    <dbReference type="NCBI Taxonomy" id="1191159"/>
    <lineage>
        <taxon>Eukaryota</taxon>
        <taxon>Fungi</taxon>
        <taxon>Dikarya</taxon>
        <taxon>Ascomycota</taxon>
        <taxon>Pezizomycotina</taxon>
        <taxon>Sordariomycetes</taxon>
        <taxon>Sordariomycetidae</taxon>
        <taxon>Diaporthales</taxon>
        <taxon>Gnomoniaceae</taxon>
        <taxon>Gnomoniopsis</taxon>
    </lineage>
</organism>
<accession>A0A9W8Z103</accession>
<dbReference type="InterPro" id="IPR010451">
    <property type="entry name" value="Acetoacetate_decarboxylase"/>
</dbReference>
<evidence type="ECO:0000256" key="2">
    <source>
        <dbReference type="ARBA" id="ARBA00022630"/>
    </source>
</evidence>
<dbReference type="GO" id="GO:0016829">
    <property type="term" value="F:lyase activity"/>
    <property type="evidence" value="ECO:0007669"/>
    <property type="project" value="InterPro"/>
</dbReference>
<evidence type="ECO:0000256" key="5">
    <source>
        <dbReference type="ARBA" id="ARBA00023033"/>
    </source>
</evidence>
<dbReference type="InterPro" id="IPR036188">
    <property type="entry name" value="FAD/NAD-bd_sf"/>
</dbReference>
<dbReference type="AlphaFoldDB" id="A0A9W8Z103"/>
<dbReference type="InterPro" id="IPR023375">
    <property type="entry name" value="ADC_dom_sf"/>
</dbReference>
<dbReference type="OrthoDB" id="1047367at2759"/>
<dbReference type="PRINTS" id="PR00420">
    <property type="entry name" value="RNGMNOXGNASE"/>
</dbReference>
<evidence type="ECO:0000256" key="1">
    <source>
        <dbReference type="ARBA" id="ARBA00007992"/>
    </source>
</evidence>
<keyword evidence="5" id="KW-0503">Monooxygenase</keyword>
<evidence type="ECO:0000313" key="8">
    <source>
        <dbReference type="Proteomes" id="UP001140453"/>
    </source>
</evidence>
<evidence type="ECO:0000256" key="4">
    <source>
        <dbReference type="ARBA" id="ARBA00023002"/>
    </source>
</evidence>
<dbReference type="Pfam" id="PF01494">
    <property type="entry name" value="FAD_binding_3"/>
    <property type="match status" value="1"/>
</dbReference>
<dbReference type="PANTHER" id="PTHR13789">
    <property type="entry name" value="MONOOXYGENASE"/>
    <property type="match status" value="1"/>
</dbReference>
<dbReference type="PANTHER" id="PTHR13789:SF261">
    <property type="entry name" value="HYDROXYLASE, PUTATIVE (AFU_ORTHOLOGUE AFUA_7G00590)-RELATED"/>
    <property type="match status" value="1"/>
</dbReference>
<reference evidence="7" key="1">
    <citation type="submission" date="2022-10" db="EMBL/GenBank/DDBJ databases">
        <title>Tapping the CABI collections for fungal endophytes: first genome assemblies for Collariella, Neodidymelliopsis, Ascochyta clinopodiicola, Didymella pomorum, Didymosphaeria variabile, Neocosmospora piperis and Neocucurbitaria cava.</title>
        <authorList>
            <person name="Hill R."/>
        </authorList>
    </citation>
    <scope>NUCLEOTIDE SEQUENCE</scope>
    <source>
        <strain evidence="7">IMI 355082</strain>
    </source>
</reference>
<sequence>MVHILSTKAATIMETLKNLADSIKGPINGANGSRSDSPGTTGHFKVGLTSPLVDDHPAPLKIIIVGAGIGGLSAALGLRRNGHQVELYEQSRLANETGAAVHLQPNSNGVLRRWGIFAEEFGAVKLNRIQNRSHSGQILQDIDSSVPNEQWQHPWLLSHRVNLHEKLKTLVTTKEGLGPPAKLHTASKIVNLDPETAQVELADGTTVVGDVVLGADGIYSRTRSFVKDAKLFGSGKAAFRFLIPRKAGLDDPLSKPIAEVSDALLMFFGSDRRIIVYPCNDNELLNFVCIHPDTESHASPSDEWSKQGDLAQLLKVFQGFDPALLALIKKVEPASIKVWQLLDMEKLPTWVTGRLGLLGDAAHPFTPHQGQGAGQAIEDAATLSVVLPKGTPPKEVPERLRLYEKIRYDRAHNIQEFSRKAGADWTDNKPQIDMGAYMDYNLGHDEIDNSANIFKRWRWSQNPNMYWRMPVGFGPFPGPRQDAYGRALQDGLQRTFSTVSIKFKTSRTFLETLFPTTQFRFKAPATVCQASISMTELDNMKWLGGKGYRHLGLYIHGVEYVKKDGTTIPGTHMPLLFESITDPIVSGREELGMPKLFCDIDIDRQPTSVNVSASWRGAKFIDINLWGLKEDDVSTEAGTIGGEADYGILVYKYIPAVGQPGKADAEYAIVVPHEEEQPKGTVKKVMRATTAQDTEASGAKFNIEGLDWDRLPTLHHVTSALAAIPIYEVVSAKVVEGSGVPDVSAARRIE</sequence>
<protein>
    <recommendedName>
        <fullName evidence="6">FAD-binding domain-containing protein</fullName>
    </recommendedName>
</protein>
<dbReference type="SUPFAM" id="SSF160104">
    <property type="entry name" value="Acetoacetate decarboxylase-like"/>
    <property type="match status" value="1"/>
</dbReference>
<dbReference type="GO" id="GO:0071949">
    <property type="term" value="F:FAD binding"/>
    <property type="evidence" value="ECO:0007669"/>
    <property type="project" value="InterPro"/>
</dbReference>
<evidence type="ECO:0000256" key="3">
    <source>
        <dbReference type="ARBA" id="ARBA00022827"/>
    </source>
</evidence>
<comment type="similarity">
    <text evidence="1">Belongs to the paxM FAD-dependent monooxygenase family.</text>
</comment>
<keyword evidence="2" id="KW-0285">Flavoprotein</keyword>
<dbReference type="EMBL" id="JAPEVB010000001">
    <property type="protein sequence ID" value="KAJ4396881.1"/>
    <property type="molecule type" value="Genomic_DNA"/>
</dbReference>
<evidence type="ECO:0000259" key="6">
    <source>
        <dbReference type="Pfam" id="PF01494"/>
    </source>
</evidence>
<keyword evidence="8" id="KW-1185">Reference proteome</keyword>
<name>A0A9W8Z103_9PEZI</name>
<dbReference type="Proteomes" id="UP001140453">
    <property type="component" value="Unassembled WGS sequence"/>
</dbReference>
<feature type="domain" description="FAD-binding" evidence="6">
    <location>
        <begin position="61"/>
        <end position="417"/>
    </location>
</feature>
<proteinExistence type="inferred from homology"/>
<keyword evidence="4" id="KW-0560">Oxidoreductase</keyword>
<dbReference type="SUPFAM" id="SSF54373">
    <property type="entry name" value="FAD-linked reductases, C-terminal domain"/>
    <property type="match status" value="1"/>
</dbReference>
<dbReference type="GO" id="GO:0004497">
    <property type="term" value="F:monooxygenase activity"/>
    <property type="evidence" value="ECO:0007669"/>
    <property type="project" value="UniProtKB-KW"/>
</dbReference>
<dbReference type="Pfam" id="PF06314">
    <property type="entry name" value="ADC"/>
    <property type="match status" value="1"/>
</dbReference>
<dbReference type="SUPFAM" id="SSF51905">
    <property type="entry name" value="FAD/NAD(P)-binding domain"/>
    <property type="match status" value="1"/>
</dbReference>
<keyword evidence="3" id="KW-0274">FAD</keyword>
<dbReference type="InterPro" id="IPR050493">
    <property type="entry name" value="FAD-dep_Monooxygenase_BioMet"/>
</dbReference>
<evidence type="ECO:0000313" key="7">
    <source>
        <dbReference type="EMBL" id="KAJ4396881.1"/>
    </source>
</evidence>
<dbReference type="InterPro" id="IPR002938">
    <property type="entry name" value="FAD-bd"/>
</dbReference>
<dbReference type="Gene3D" id="3.50.50.60">
    <property type="entry name" value="FAD/NAD(P)-binding domain"/>
    <property type="match status" value="1"/>
</dbReference>